<proteinExistence type="inferred from homology"/>
<comment type="similarity">
    <text evidence="2">Belongs to the 2H phosphoesterase superfamily. ThpR family.</text>
</comment>
<sequence length="177" mass="20913">MHYFLAIALPDEVKRRLHAFISEWGAPFRLFVHEADYHMTLAFLGRVTEVERKQIAQLMPEAVKKHRAFPLQLSEVHSFGSRVLWYGVKEEPRLFSLRQDVYDVCRRIGFSLDSRPFTPHITLAKKWSGSLPLSLELYPRKMDEEDISFFVRDVVLYETHMDKNPKYKPIMRFPLSS</sequence>
<feature type="short sequence motif" description="HXTX 2" evidence="2">
    <location>
        <begin position="120"/>
        <end position="123"/>
    </location>
</feature>
<evidence type="ECO:0000313" key="3">
    <source>
        <dbReference type="EMBL" id="SFA40389.1"/>
    </source>
</evidence>
<accession>A0A1I0SLM0</accession>
<dbReference type="InterPro" id="IPR004175">
    <property type="entry name" value="RNA_CPDase"/>
</dbReference>
<dbReference type="GO" id="GO:0016874">
    <property type="term" value="F:ligase activity"/>
    <property type="evidence" value="ECO:0007669"/>
    <property type="project" value="UniProtKB-KW"/>
</dbReference>
<name>A0A1I0SLM0_9BACL</name>
<comment type="catalytic activity">
    <reaction evidence="2">
        <text>a 3'-end 2',3'-cyclophospho-ribonucleotide-RNA + H2O = a 3'-end 2'-phospho-ribonucleotide-RNA + H(+)</text>
        <dbReference type="Rhea" id="RHEA:11828"/>
        <dbReference type="Rhea" id="RHEA-COMP:10464"/>
        <dbReference type="Rhea" id="RHEA-COMP:17353"/>
        <dbReference type="ChEBI" id="CHEBI:15377"/>
        <dbReference type="ChEBI" id="CHEBI:15378"/>
        <dbReference type="ChEBI" id="CHEBI:83064"/>
        <dbReference type="ChEBI" id="CHEBI:173113"/>
        <dbReference type="EC" id="3.1.4.58"/>
    </reaction>
</comment>
<dbReference type="EC" id="3.1.4.58" evidence="2"/>
<keyword evidence="4" id="KW-1185">Reference proteome</keyword>
<dbReference type="OrthoDB" id="9789350at2"/>
<dbReference type="GO" id="GO:0004113">
    <property type="term" value="F:2',3'-cyclic-nucleotide 3'-phosphodiesterase activity"/>
    <property type="evidence" value="ECO:0007669"/>
    <property type="project" value="InterPro"/>
</dbReference>
<gene>
    <name evidence="3" type="ORF">SAMN05216169_100371</name>
</gene>
<dbReference type="STRING" id="150248.SAMN05216169_100371"/>
<dbReference type="GO" id="GO:0008664">
    <property type="term" value="F:RNA 2',3'-cyclic 3'-phosphodiesterase activity"/>
    <property type="evidence" value="ECO:0007669"/>
    <property type="project" value="UniProtKB-EC"/>
</dbReference>
<feature type="short sequence motif" description="HXTX 1" evidence="2">
    <location>
        <begin position="38"/>
        <end position="41"/>
    </location>
</feature>
<comment type="function">
    <text evidence="2">Hydrolyzes RNA 2',3'-cyclic phosphodiester to an RNA 2'-phosphomonoester.</text>
</comment>
<keyword evidence="1 2" id="KW-0378">Hydrolase</keyword>
<dbReference type="RefSeq" id="WP_091700265.1">
    <property type="nucleotide sequence ID" value="NZ_FOJQ01000003.1"/>
</dbReference>
<dbReference type="HAMAP" id="MF_01940">
    <property type="entry name" value="RNA_CPDase"/>
    <property type="match status" value="1"/>
</dbReference>
<dbReference type="AlphaFoldDB" id="A0A1I0SLM0"/>
<dbReference type="Pfam" id="PF13563">
    <property type="entry name" value="2_5_RNA_ligase2"/>
    <property type="match status" value="1"/>
</dbReference>
<evidence type="ECO:0000256" key="2">
    <source>
        <dbReference type="HAMAP-Rule" id="MF_01940"/>
    </source>
</evidence>
<reference evidence="4" key="1">
    <citation type="submission" date="2016-10" db="EMBL/GenBank/DDBJ databases">
        <authorList>
            <person name="Varghese N."/>
            <person name="Submissions S."/>
        </authorList>
    </citation>
    <scope>NUCLEOTIDE SEQUENCE [LARGE SCALE GENOMIC DNA]</scope>
    <source>
        <strain evidence="4">K1</strain>
    </source>
</reference>
<dbReference type="Gene3D" id="3.90.1140.10">
    <property type="entry name" value="Cyclic phosphodiesterase"/>
    <property type="match status" value="1"/>
</dbReference>
<keyword evidence="3" id="KW-0436">Ligase</keyword>
<dbReference type="InterPro" id="IPR009097">
    <property type="entry name" value="Cyclic_Pdiesterase"/>
</dbReference>
<feature type="active site" description="Proton donor" evidence="2">
    <location>
        <position position="38"/>
    </location>
</feature>
<protein>
    <recommendedName>
        <fullName evidence="2">RNA 2',3'-cyclic phosphodiesterase</fullName>
        <shortName evidence="2">RNA 2',3'-CPDase</shortName>
        <ecNumber evidence="2">3.1.4.58</ecNumber>
    </recommendedName>
</protein>
<dbReference type="PANTHER" id="PTHR35561">
    <property type="entry name" value="RNA 2',3'-CYCLIC PHOSPHODIESTERASE"/>
    <property type="match status" value="1"/>
</dbReference>
<evidence type="ECO:0000313" key="4">
    <source>
        <dbReference type="Proteomes" id="UP000198979"/>
    </source>
</evidence>
<organism evidence="3 4">
    <name type="scientific">Anoxybacillus pushchinoensis</name>
    <dbReference type="NCBI Taxonomy" id="150248"/>
    <lineage>
        <taxon>Bacteria</taxon>
        <taxon>Bacillati</taxon>
        <taxon>Bacillota</taxon>
        <taxon>Bacilli</taxon>
        <taxon>Bacillales</taxon>
        <taxon>Anoxybacillaceae</taxon>
        <taxon>Anoxybacillus</taxon>
    </lineage>
</organism>
<evidence type="ECO:0000256" key="1">
    <source>
        <dbReference type="ARBA" id="ARBA00022801"/>
    </source>
</evidence>
<dbReference type="NCBIfam" id="TIGR02258">
    <property type="entry name" value="2_5_ligase"/>
    <property type="match status" value="1"/>
</dbReference>
<dbReference type="PANTHER" id="PTHR35561:SF1">
    <property type="entry name" value="RNA 2',3'-CYCLIC PHOSPHODIESTERASE"/>
    <property type="match status" value="1"/>
</dbReference>
<feature type="active site" description="Proton acceptor" evidence="2">
    <location>
        <position position="120"/>
    </location>
</feature>
<dbReference type="SUPFAM" id="SSF55144">
    <property type="entry name" value="LigT-like"/>
    <property type="match status" value="1"/>
</dbReference>
<dbReference type="EMBL" id="FOJQ01000003">
    <property type="protein sequence ID" value="SFA40389.1"/>
    <property type="molecule type" value="Genomic_DNA"/>
</dbReference>
<dbReference type="Proteomes" id="UP000198979">
    <property type="component" value="Unassembled WGS sequence"/>
</dbReference>